<evidence type="ECO:0000256" key="2">
    <source>
        <dbReference type="ARBA" id="ARBA00022448"/>
    </source>
</evidence>
<proteinExistence type="inferred from homology"/>
<dbReference type="STRING" id="679200.HMPREF9333_01213"/>
<keyword evidence="6 7" id="KW-0472">Membrane</keyword>
<dbReference type="GO" id="GO:0055085">
    <property type="term" value="P:transmembrane transport"/>
    <property type="evidence" value="ECO:0007669"/>
    <property type="project" value="InterPro"/>
</dbReference>
<evidence type="ECO:0000256" key="5">
    <source>
        <dbReference type="ARBA" id="ARBA00022989"/>
    </source>
</evidence>
<evidence type="ECO:0000256" key="3">
    <source>
        <dbReference type="ARBA" id="ARBA00022475"/>
    </source>
</evidence>
<accession>G5GI23</accession>
<keyword evidence="5 7" id="KW-1133">Transmembrane helix</keyword>
<dbReference type="eggNOG" id="COG0600">
    <property type="taxonomic scope" value="Bacteria"/>
</dbReference>
<name>G5GI23_9FIRM</name>
<protein>
    <recommendedName>
        <fullName evidence="8">ABC transmembrane type-1 domain-containing protein</fullName>
    </recommendedName>
</protein>
<feature type="transmembrane region" description="Helical" evidence="7">
    <location>
        <begin position="215"/>
        <end position="236"/>
    </location>
</feature>
<dbReference type="InterPro" id="IPR000515">
    <property type="entry name" value="MetI-like"/>
</dbReference>
<feature type="transmembrane region" description="Helical" evidence="7">
    <location>
        <begin position="123"/>
        <end position="144"/>
    </location>
</feature>
<feature type="transmembrane region" description="Helical" evidence="7">
    <location>
        <begin position="56"/>
        <end position="83"/>
    </location>
</feature>
<dbReference type="Gene3D" id="1.10.3720.10">
    <property type="entry name" value="MetI-like"/>
    <property type="match status" value="1"/>
</dbReference>
<dbReference type="AlphaFoldDB" id="G5GI23"/>
<evidence type="ECO:0000256" key="6">
    <source>
        <dbReference type="ARBA" id="ARBA00023136"/>
    </source>
</evidence>
<keyword evidence="3" id="KW-1003">Cell membrane</keyword>
<dbReference type="EMBL" id="ACZL01000021">
    <property type="protein sequence ID" value="EHI55498.1"/>
    <property type="molecule type" value="Genomic_DNA"/>
</dbReference>
<dbReference type="GO" id="GO:0005886">
    <property type="term" value="C:plasma membrane"/>
    <property type="evidence" value="ECO:0007669"/>
    <property type="project" value="UniProtKB-SubCell"/>
</dbReference>
<dbReference type="Pfam" id="PF00528">
    <property type="entry name" value="BPD_transp_1"/>
    <property type="match status" value="1"/>
</dbReference>
<sequence length="254" mass="28752">MMLSSSYRNMYKKTAAVLFALLFWQLTASAIGQSILIAGPFEVLNSLTMLIRTKEFYLTVIHSFSGISLGFIYAFVLASILGFISYKYDFFSTLLYPYVLMTKSVPVASFVILALMYVGSGNLSIFISFIMVFPIIYTNILGGFKAVDIKLLEFAKVYGIKGFRKFRYIYFPEMFEHIYSALKAAAGIAWKAGVAAEIIGLSRNSIGFKLYESKLYFSITDLFAWTLVIILLSLGFEKLCVFILRTVYRYACNK</sequence>
<evidence type="ECO:0000256" key="4">
    <source>
        <dbReference type="ARBA" id="ARBA00022692"/>
    </source>
</evidence>
<dbReference type="SUPFAM" id="SSF161098">
    <property type="entry name" value="MetI-like"/>
    <property type="match status" value="1"/>
</dbReference>
<evidence type="ECO:0000313" key="10">
    <source>
        <dbReference type="Proteomes" id="UP000003011"/>
    </source>
</evidence>
<feature type="domain" description="ABC transmembrane type-1" evidence="8">
    <location>
        <begin position="56"/>
        <end position="240"/>
    </location>
</feature>
<dbReference type="HOGENOM" id="CLU_046113_4_2_9"/>
<dbReference type="CDD" id="cd06261">
    <property type="entry name" value="TM_PBP2"/>
    <property type="match status" value="1"/>
</dbReference>
<keyword evidence="10" id="KW-1185">Reference proteome</keyword>
<keyword evidence="4 7" id="KW-0812">Transmembrane</keyword>
<reference evidence="9 10" key="1">
    <citation type="submission" date="2011-08" db="EMBL/GenBank/DDBJ databases">
        <title>The Genome Sequence of Johnsonella ignava ATCC 51276.</title>
        <authorList>
            <consortium name="The Broad Institute Genome Sequencing Platform"/>
            <person name="Earl A."/>
            <person name="Ward D."/>
            <person name="Feldgarden M."/>
            <person name="Gevers D."/>
            <person name="Izard J."/>
            <person name="Blanton J.M."/>
            <person name="Baranova O.V."/>
            <person name="Dewhirst F.E."/>
            <person name="Young S.K."/>
            <person name="Zeng Q."/>
            <person name="Gargeya S."/>
            <person name="Fitzgerald M."/>
            <person name="Haas B."/>
            <person name="Abouelleil A."/>
            <person name="Alvarado L."/>
            <person name="Arachchi H.M."/>
            <person name="Berlin A."/>
            <person name="Brown A."/>
            <person name="Chapman S.B."/>
            <person name="Chen Z."/>
            <person name="Dunbar C."/>
            <person name="Freedman E."/>
            <person name="Gearin G."/>
            <person name="Gellesch M."/>
            <person name="Goldberg J."/>
            <person name="Griggs A."/>
            <person name="Gujja S."/>
            <person name="Heiman D."/>
            <person name="Howarth C."/>
            <person name="Larson L."/>
            <person name="Lui A."/>
            <person name="MacDonald P.J.P."/>
            <person name="Montmayeur A."/>
            <person name="Murphy C."/>
            <person name="Neiman D."/>
            <person name="Pearson M."/>
            <person name="Priest M."/>
            <person name="Roberts A."/>
            <person name="Saif S."/>
            <person name="Shea T."/>
            <person name="Shenoy N."/>
            <person name="Sisk P."/>
            <person name="Stolte C."/>
            <person name="Sykes S."/>
            <person name="Wortman J."/>
            <person name="Nusbaum C."/>
            <person name="Birren B."/>
        </authorList>
    </citation>
    <scope>NUCLEOTIDE SEQUENCE [LARGE SCALE GENOMIC DNA]</scope>
    <source>
        <strain evidence="9 10">ATCC 51276</strain>
    </source>
</reference>
<evidence type="ECO:0000256" key="7">
    <source>
        <dbReference type="RuleBase" id="RU363032"/>
    </source>
</evidence>
<keyword evidence="2 7" id="KW-0813">Transport</keyword>
<gene>
    <name evidence="9" type="ORF">HMPREF9333_01213</name>
</gene>
<comment type="caution">
    <text evidence="9">The sequence shown here is derived from an EMBL/GenBank/DDBJ whole genome shotgun (WGS) entry which is preliminary data.</text>
</comment>
<evidence type="ECO:0000256" key="1">
    <source>
        <dbReference type="ARBA" id="ARBA00004651"/>
    </source>
</evidence>
<dbReference type="PANTHER" id="PTHR30151">
    <property type="entry name" value="ALKANE SULFONATE ABC TRANSPORTER-RELATED, MEMBRANE SUBUNIT"/>
    <property type="match status" value="1"/>
</dbReference>
<evidence type="ECO:0000313" key="9">
    <source>
        <dbReference type="EMBL" id="EHI55498.1"/>
    </source>
</evidence>
<feature type="transmembrane region" description="Helical" evidence="7">
    <location>
        <begin position="95"/>
        <end position="117"/>
    </location>
</feature>
<comment type="subcellular location">
    <subcellularLocation>
        <location evidence="1 7">Cell membrane</location>
        <topology evidence="1 7">Multi-pass membrane protein</topology>
    </subcellularLocation>
</comment>
<dbReference type="PANTHER" id="PTHR30151:SF0">
    <property type="entry name" value="ABC TRANSPORTER PERMEASE PROTEIN MJ0413-RELATED"/>
    <property type="match status" value="1"/>
</dbReference>
<dbReference type="PATRIC" id="fig|679200.3.peg.1292"/>
<organism evidence="9 10">
    <name type="scientific">Johnsonella ignava ATCC 51276</name>
    <dbReference type="NCBI Taxonomy" id="679200"/>
    <lineage>
        <taxon>Bacteria</taxon>
        <taxon>Bacillati</taxon>
        <taxon>Bacillota</taxon>
        <taxon>Clostridia</taxon>
        <taxon>Lachnospirales</taxon>
        <taxon>Lachnospiraceae</taxon>
        <taxon>Johnsonella</taxon>
    </lineage>
</organism>
<dbReference type="InterPro" id="IPR035906">
    <property type="entry name" value="MetI-like_sf"/>
</dbReference>
<evidence type="ECO:0000259" key="8">
    <source>
        <dbReference type="PROSITE" id="PS50928"/>
    </source>
</evidence>
<comment type="similarity">
    <text evidence="7">Belongs to the binding-protein-dependent transport system permease family.</text>
</comment>
<dbReference type="PROSITE" id="PS50928">
    <property type="entry name" value="ABC_TM1"/>
    <property type="match status" value="1"/>
</dbReference>
<dbReference type="Proteomes" id="UP000003011">
    <property type="component" value="Unassembled WGS sequence"/>
</dbReference>